<feature type="domain" description="Rhodopsin" evidence="7">
    <location>
        <begin position="24"/>
        <end position="214"/>
    </location>
</feature>
<name>A0AAN9UTK8_9PEZI</name>
<evidence type="ECO:0000256" key="1">
    <source>
        <dbReference type="ARBA" id="ARBA00004141"/>
    </source>
</evidence>
<feature type="transmembrane region" description="Helical" evidence="6">
    <location>
        <begin position="88"/>
        <end position="111"/>
    </location>
</feature>
<evidence type="ECO:0000256" key="4">
    <source>
        <dbReference type="ARBA" id="ARBA00023136"/>
    </source>
</evidence>
<organism evidence="8 9">
    <name type="scientific">Diatrype stigma</name>
    <dbReference type="NCBI Taxonomy" id="117547"/>
    <lineage>
        <taxon>Eukaryota</taxon>
        <taxon>Fungi</taxon>
        <taxon>Dikarya</taxon>
        <taxon>Ascomycota</taxon>
        <taxon>Pezizomycotina</taxon>
        <taxon>Sordariomycetes</taxon>
        <taxon>Xylariomycetidae</taxon>
        <taxon>Xylariales</taxon>
        <taxon>Diatrypaceae</taxon>
        <taxon>Diatrype</taxon>
    </lineage>
</organism>
<evidence type="ECO:0000256" key="2">
    <source>
        <dbReference type="ARBA" id="ARBA00022692"/>
    </source>
</evidence>
<dbReference type="InterPro" id="IPR052337">
    <property type="entry name" value="SAT4-like"/>
</dbReference>
<evidence type="ECO:0000256" key="5">
    <source>
        <dbReference type="ARBA" id="ARBA00038359"/>
    </source>
</evidence>
<gene>
    <name evidence="8" type="ORF">SLS62_005096</name>
</gene>
<comment type="subcellular location">
    <subcellularLocation>
        <location evidence="1">Membrane</location>
        <topology evidence="1">Multi-pass membrane protein</topology>
    </subcellularLocation>
</comment>
<keyword evidence="4 6" id="KW-0472">Membrane</keyword>
<feature type="transmembrane region" description="Helical" evidence="6">
    <location>
        <begin position="123"/>
        <end position="145"/>
    </location>
</feature>
<dbReference type="AlphaFoldDB" id="A0AAN9UTK8"/>
<dbReference type="PANTHER" id="PTHR33048">
    <property type="entry name" value="PTH11-LIKE INTEGRAL MEMBRANE PROTEIN (AFU_ORTHOLOGUE AFUA_5G11245)"/>
    <property type="match status" value="1"/>
</dbReference>
<evidence type="ECO:0000259" key="7">
    <source>
        <dbReference type="Pfam" id="PF20684"/>
    </source>
</evidence>
<keyword evidence="3 6" id="KW-1133">Transmembrane helix</keyword>
<feature type="transmembrane region" description="Helical" evidence="6">
    <location>
        <begin position="40"/>
        <end position="60"/>
    </location>
</feature>
<feature type="transmembrane region" description="Helical" evidence="6">
    <location>
        <begin position="165"/>
        <end position="194"/>
    </location>
</feature>
<accession>A0AAN9UTK8</accession>
<evidence type="ECO:0000256" key="6">
    <source>
        <dbReference type="SAM" id="Phobius"/>
    </source>
</evidence>
<dbReference type="GO" id="GO:0016020">
    <property type="term" value="C:membrane"/>
    <property type="evidence" value="ECO:0007669"/>
    <property type="project" value="UniProtKB-SubCell"/>
</dbReference>
<comment type="caution">
    <text evidence="8">The sequence shown here is derived from an EMBL/GenBank/DDBJ whole genome shotgun (WGS) entry which is preliminary data.</text>
</comment>
<feature type="transmembrane region" description="Helical" evidence="6">
    <location>
        <begin position="12"/>
        <end position="28"/>
    </location>
</feature>
<dbReference type="PANTHER" id="PTHR33048:SF47">
    <property type="entry name" value="INTEGRAL MEMBRANE PROTEIN-RELATED"/>
    <property type="match status" value="1"/>
</dbReference>
<dbReference type="InterPro" id="IPR049326">
    <property type="entry name" value="Rhodopsin_dom_fungi"/>
</dbReference>
<protein>
    <recommendedName>
        <fullName evidence="7">Rhodopsin domain-containing protein</fullName>
    </recommendedName>
</protein>
<dbReference type="Proteomes" id="UP001320420">
    <property type="component" value="Unassembled WGS sequence"/>
</dbReference>
<evidence type="ECO:0000256" key="3">
    <source>
        <dbReference type="ARBA" id="ARBA00022989"/>
    </source>
</evidence>
<comment type="similarity">
    <text evidence="5">Belongs to the SAT4 family.</text>
</comment>
<proteinExistence type="inferred from homology"/>
<sequence>MDQNEEETIVGGVMAGIAIASVALRFYSRHTQKAALKMDDWLILIALLGMIGIDVISIYASTVYPDGSETASTESHEYTADDVQYTKLLFTTSVLYFTITATTKLSILSMYNRLFSASAAFRLQIVILAALVVSFGVACTLADLLNCVPLEWAWINSQADPRYCINFNIFWFAAGICEAFIDVLIIVMPIRVVFLLQFNRAKKIAVAALFLFGVL</sequence>
<keyword evidence="2 6" id="KW-0812">Transmembrane</keyword>
<reference evidence="8 9" key="1">
    <citation type="submission" date="2024-02" db="EMBL/GenBank/DDBJ databases">
        <title>De novo assembly and annotation of 12 fungi associated with fruit tree decline syndrome in Ontario, Canada.</title>
        <authorList>
            <person name="Sulman M."/>
            <person name="Ellouze W."/>
            <person name="Ilyukhin E."/>
        </authorList>
    </citation>
    <scope>NUCLEOTIDE SEQUENCE [LARGE SCALE GENOMIC DNA]</scope>
    <source>
        <strain evidence="8 9">M11/M66-122</strain>
    </source>
</reference>
<evidence type="ECO:0000313" key="8">
    <source>
        <dbReference type="EMBL" id="KAK7752937.1"/>
    </source>
</evidence>
<dbReference type="Pfam" id="PF20684">
    <property type="entry name" value="Fung_rhodopsin"/>
    <property type="match status" value="1"/>
</dbReference>
<keyword evidence="9" id="KW-1185">Reference proteome</keyword>
<evidence type="ECO:0000313" key="9">
    <source>
        <dbReference type="Proteomes" id="UP001320420"/>
    </source>
</evidence>
<dbReference type="EMBL" id="JAKJXP020000033">
    <property type="protein sequence ID" value="KAK7752937.1"/>
    <property type="molecule type" value="Genomic_DNA"/>
</dbReference>